<keyword evidence="3" id="KW-1185">Reference proteome</keyword>
<evidence type="ECO:0000313" key="2">
    <source>
        <dbReference type="EMBL" id="CAE7195669.1"/>
    </source>
</evidence>
<reference evidence="2" key="1">
    <citation type="submission" date="2021-02" db="EMBL/GenBank/DDBJ databases">
        <authorList>
            <person name="Dougan E. K."/>
            <person name="Rhodes N."/>
            <person name="Thang M."/>
            <person name="Chan C."/>
        </authorList>
    </citation>
    <scope>NUCLEOTIDE SEQUENCE</scope>
</reference>
<keyword evidence="1" id="KW-0812">Transmembrane</keyword>
<evidence type="ECO:0000256" key="1">
    <source>
        <dbReference type="SAM" id="Phobius"/>
    </source>
</evidence>
<keyword evidence="1" id="KW-0472">Membrane</keyword>
<organism evidence="2 3">
    <name type="scientific">Symbiodinium natans</name>
    <dbReference type="NCBI Taxonomy" id="878477"/>
    <lineage>
        <taxon>Eukaryota</taxon>
        <taxon>Sar</taxon>
        <taxon>Alveolata</taxon>
        <taxon>Dinophyceae</taxon>
        <taxon>Suessiales</taxon>
        <taxon>Symbiodiniaceae</taxon>
        <taxon>Symbiodinium</taxon>
    </lineage>
</organism>
<comment type="caution">
    <text evidence="2">The sequence shown here is derived from an EMBL/GenBank/DDBJ whole genome shotgun (WGS) entry which is preliminary data.</text>
</comment>
<gene>
    <name evidence="2" type="ORF">SNAT2548_LOCUS5426</name>
</gene>
<evidence type="ECO:0000313" key="3">
    <source>
        <dbReference type="Proteomes" id="UP000604046"/>
    </source>
</evidence>
<keyword evidence="1" id="KW-1133">Transmembrane helix</keyword>
<sequence>MMVNAMGTASTGINPRVEPVPTVPIAVLLQDLSDDANLELCQTRLTHGQRAQGVVRRWWGANGDTVFLGIVIGVVGGAVWAIVSKALRSSELHMGWRIESGFEMYQKHSDKRWLDAFRPSEKRWKAFLEYHKNSMQASLVRRMQIQEAASLAMGHTASVRMPLLEAR</sequence>
<accession>A0A812J2N5</accession>
<dbReference type="EMBL" id="CAJNDS010000347">
    <property type="protein sequence ID" value="CAE7195669.1"/>
    <property type="molecule type" value="Genomic_DNA"/>
</dbReference>
<feature type="transmembrane region" description="Helical" evidence="1">
    <location>
        <begin position="66"/>
        <end position="87"/>
    </location>
</feature>
<protein>
    <submittedName>
        <fullName evidence="2">Uncharacterized protein</fullName>
    </submittedName>
</protein>
<dbReference type="AlphaFoldDB" id="A0A812J2N5"/>
<name>A0A812J2N5_9DINO</name>
<dbReference type="Proteomes" id="UP000604046">
    <property type="component" value="Unassembled WGS sequence"/>
</dbReference>
<proteinExistence type="predicted"/>